<accession>A0ACC2JKK3</accession>
<protein>
    <submittedName>
        <fullName evidence="1">Uncharacterized protein</fullName>
    </submittedName>
</protein>
<gene>
    <name evidence="1" type="ORF">O1611_g5823</name>
</gene>
<dbReference type="Proteomes" id="UP001153332">
    <property type="component" value="Unassembled WGS sequence"/>
</dbReference>
<dbReference type="EMBL" id="JAPUUL010001290">
    <property type="protein sequence ID" value="KAJ8127812.1"/>
    <property type="molecule type" value="Genomic_DNA"/>
</dbReference>
<reference evidence="1" key="1">
    <citation type="submission" date="2022-12" db="EMBL/GenBank/DDBJ databases">
        <title>Genome Sequence of Lasiodiplodia mahajangana.</title>
        <authorList>
            <person name="Buettner E."/>
        </authorList>
    </citation>
    <scope>NUCLEOTIDE SEQUENCE</scope>
    <source>
        <strain evidence="1">VT137</strain>
    </source>
</reference>
<comment type="caution">
    <text evidence="1">The sequence shown here is derived from an EMBL/GenBank/DDBJ whole genome shotgun (WGS) entry which is preliminary data.</text>
</comment>
<evidence type="ECO:0000313" key="1">
    <source>
        <dbReference type="EMBL" id="KAJ8127812.1"/>
    </source>
</evidence>
<proteinExistence type="predicted"/>
<organism evidence="1 2">
    <name type="scientific">Lasiodiplodia mahajangana</name>
    <dbReference type="NCBI Taxonomy" id="1108764"/>
    <lineage>
        <taxon>Eukaryota</taxon>
        <taxon>Fungi</taxon>
        <taxon>Dikarya</taxon>
        <taxon>Ascomycota</taxon>
        <taxon>Pezizomycotina</taxon>
        <taxon>Dothideomycetes</taxon>
        <taxon>Dothideomycetes incertae sedis</taxon>
        <taxon>Botryosphaeriales</taxon>
        <taxon>Botryosphaeriaceae</taxon>
        <taxon>Lasiodiplodia</taxon>
    </lineage>
</organism>
<sequence length="248" mass="27511">MSLQSSSSYQPLPSGESVDGSSADEAIVVPSKLCRSARNSNWAVFFLFFLLLITNSLWAWRTSHPSSREAQLSPVEPDRDDSFDVREENYPPVRRILQPIYQDTEFNEEGENKERANGLWKGLFPNGNGVISLNKPEAQAHGLHDTADDPRTEGNSLYIIAGFHTMHCVVCAGPSMALPITQSPLDLLYTDSFHLIDRPSYFAVALPSRSQPDGPMESPRPLLRHDQADAHVQHGHDVDVAARPGYVC</sequence>
<evidence type="ECO:0000313" key="2">
    <source>
        <dbReference type="Proteomes" id="UP001153332"/>
    </source>
</evidence>
<keyword evidence="2" id="KW-1185">Reference proteome</keyword>
<name>A0ACC2JKK3_9PEZI</name>